<accession>A0ABR1KL49</accession>
<organism evidence="3 4">
    <name type="scientific">Phyllosticta citriasiana</name>
    <dbReference type="NCBI Taxonomy" id="595635"/>
    <lineage>
        <taxon>Eukaryota</taxon>
        <taxon>Fungi</taxon>
        <taxon>Dikarya</taxon>
        <taxon>Ascomycota</taxon>
        <taxon>Pezizomycotina</taxon>
        <taxon>Dothideomycetes</taxon>
        <taxon>Dothideomycetes incertae sedis</taxon>
        <taxon>Botryosphaeriales</taxon>
        <taxon>Phyllostictaceae</taxon>
        <taxon>Phyllosticta</taxon>
    </lineage>
</organism>
<feature type="signal peptide" evidence="2">
    <location>
        <begin position="1"/>
        <end position="23"/>
    </location>
</feature>
<feature type="compositionally biased region" description="Polar residues" evidence="1">
    <location>
        <begin position="54"/>
        <end position="69"/>
    </location>
</feature>
<dbReference type="Proteomes" id="UP001363622">
    <property type="component" value="Unassembled WGS sequence"/>
</dbReference>
<keyword evidence="2" id="KW-0732">Signal</keyword>
<evidence type="ECO:0000313" key="4">
    <source>
        <dbReference type="Proteomes" id="UP001363622"/>
    </source>
</evidence>
<reference evidence="3 4" key="1">
    <citation type="submission" date="2024-04" db="EMBL/GenBank/DDBJ databases">
        <title>Phyllosticta paracitricarpa is synonymous to the EU quarantine fungus P. citricarpa based on phylogenomic analyses.</title>
        <authorList>
            <consortium name="Lawrence Berkeley National Laboratory"/>
            <person name="Van Ingen-Buijs V.A."/>
            <person name="Van Westerhoven A.C."/>
            <person name="Haridas S."/>
            <person name="Skiadas P."/>
            <person name="Martin F."/>
            <person name="Groenewald J.Z."/>
            <person name="Crous P.W."/>
            <person name="Seidl M.F."/>
        </authorList>
    </citation>
    <scope>NUCLEOTIDE SEQUENCE [LARGE SCALE GENOMIC DNA]</scope>
    <source>
        <strain evidence="3 4">CBS 123371</strain>
    </source>
</reference>
<evidence type="ECO:0000313" key="3">
    <source>
        <dbReference type="EMBL" id="KAK7515838.1"/>
    </source>
</evidence>
<evidence type="ECO:0000256" key="1">
    <source>
        <dbReference type="SAM" id="MobiDB-lite"/>
    </source>
</evidence>
<dbReference type="EMBL" id="JBBPHU010000007">
    <property type="protein sequence ID" value="KAK7515838.1"/>
    <property type="molecule type" value="Genomic_DNA"/>
</dbReference>
<proteinExistence type="predicted"/>
<feature type="compositionally biased region" description="Polar residues" evidence="1">
    <location>
        <begin position="131"/>
        <end position="146"/>
    </location>
</feature>
<comment type="caution">
    <text evidence="3">The sequence shown here is derived from an EMBL/GenBank/DDBJ whole genome shotgun (WGS) entry which is preliminary data.</text>
</comment>
<evidence type="ECO:0000256" key="2">
    <source>
        <dbReference type="SAM" id="SignalP"/>
    </source>
</evidence>
<protein>
    <recommendedName>
        <fullName evidence="5">Secreted protein</fullName>
    </recommendedName>
</protein>
<evidence type="ECO:0008006" key="5">
    <source>
        <dbReference type="Google" id="ProtNLM"/>
    </source>
</evidence>
<feature type="compositionally biased region" description="Basic and acidic residues" evidence="1">
    <location>
        <begin position="151"/>
        <end position="160"/>
    </location>
</feature>
<gene>
    <name evidence="3" type="ORF">IWZ03DRAFT_213012</name>
</gene>
<feature type="chain" id="PRO_5045672660" description="Secreted protein" evidence="2">
    <location>
        <begin position="24"/>
        <end position="160"/>
    </location>
</feature>
<feature type="region of interest" description="Disordered" evidence="1">
    <location>
        <begin position="54"/>
        <end position="160"/>
    </location>
</feature>
<sequence length="160" mass="17975">MRNVCLHAAILANTLMSFPAVMTAPPTPTPSAHLPSQRRIRKHARMMESVCRSFTFSPPSASTAPCRSSSDPRKEAQASKQATCPNRSEREPHLTGRAGGCRVFRSLSNERMEGRRRRSPVPRLPYVRYRTQPTANQRNNRASNLPTCHAGRSERFSAFR</sequence>
<keyword evidence="4" id="KW-1185">Reference proteome</keyword>
<name>A0ABR1KL49_9PEZI</name>